<sequence>MASSGFTAPLPSVFIEENYDFWSAKMKAYLKAYDLWEITETRAEPPPLRVNPTIAQLKQHSEEIAKKFKALSCIQSAVSDAIFIRIITCKTANEACENLKEKFRGNE</sequence>
<dbReference type="AlphaFoldDB" id="A0AAD1Z686"/>
<dbReference type="EMBL" id="OU503041">
    <property type="protein sequence ID" value="CAI9763113.1"/>
    <property type="molecule type" value="Genomic_DNA"/>
</dbReference>
<dbReference type="Proteomes" id="UP000834106">
    <property type="component" value="Chromosome 6"/>
</dbReference>
<accession>A0AAD1Z686</accession>
<organism evidence="1 2">
    <name type="scientific">Fraxinus pennsylvanica</name>
    <dbReference type="NCBI Taxonomy" id="56036"/>
    <lineage>
        <taxon>Eukaryota</taxon>
        <taxon>Viridiplantae</taxon>
        <taxon>Streptophyta</taxon>
        <taxon>Embryophyta</taxon>
        <taxon>Tracheophyta</taxon>
        <taxon>Spermatophyta</taxon>
        <taxon>Magnoliopsida</taxon>
        <taxon>eudicotyledons</taxon>
        <taxon>Gunneridae</taxon>
        <taxon>Pentapetalae</taxon>
        <taxon>asterids</taxon>
        <taxon>lamiids</taxon>
        <taxon>Lamiales</taxon>
        <taxon>Oleaceae</taxon>
        <taxon>Oleeae</taxon>
        <taxon>Fraxinus</taxon>
    </lineage>
</organism>
<keyword evidence="2" id="KW-1185">Reference proteome</keyword>
<reference evidence="1" key="1">
    <citation type="submission" date="2023-05" db="EMBL/GenBank/DDBJ databases">
        <authorList>
            <person name="Huff M."/>
        </authorList>
    </citation>
    <scope>NUCLEOTIDE SEQUENCE</scope>
</reference>
<dbReference type="PANTHER" id="PTHR35317">
    <property type="entry name" value="OS04G0629600 PROTEIN"/>
    <property type="match status" value="1"/>
</dbReference>
<gene>
    <name evidence="1" type="ORF">FPE_LOCUS10543</name>
</gene>
<evidence type="ECO:0000313" key="1">
    <source>
        <dbReference type="EMBL" id="CAI9763113.1"/>
    </source>
</evidence>
<protein>
    <recommendedName>
        <fullName evidence="3">DUF4219 domain-containing protein</fullName>
    </recommendedName>
</protein>
<dbReference type="PANTHER" id="PTHR35317:SF31">
    <property type="entry name" value="DUF4219 DOMAIN-CONTAINING PROTEIN"/>
    <property type="match status" value="1"/>
</dbReference>
<evidence type="ECO:0008006" key="3">
    <source>
        <dbReference type="Google" id="ProtNLM"/>
    </source>
</evidence>
<name>A0AAD1Z686_9LAMI</name>
<dbReference type="Pfam" id="PF14223">
    <property type="entry name" value="Retrotran_gag_2"/>
    <property type="match status" value="1"/>
</dbReference>
<proteinExistence type="predicted"/>
<evidence type="ECO:0000313" key="2">
    <source>
        <dbReference type="Proteomes" id="UP000834106"/>
    </source>
</evidence>